<dbReference type="EMBL" id="CP001698">
    <property type="protein sequence ID" value="ADN02787.1"/>
    <property type="molecule type" value="Genomic_DNA"/>
</dbReference>
<comment type="subcellular location">
    <subcellularLocation>
        <location evidence="1 7">Cell membrane</location>
        <topology evidence="1 7">Multi-pass membrane protein</topology>
    </subcellularLocation>
</comment>
<dbReference type="CDD" id="cd06261">
    <property type="entry name" value="TM_PBP2"/>
    <property type="match status" value="1"/>
</dbReference>
<keyword evidence="3" id="KW-1003">Cell membrane</keyword>
<evidence type="ECO:0000256" key="2">
    <source>
        <dbReference type="ARBA" id="ARBA00022448"/>
    </source>
</evidence>
<keyword evidence="5 7" id="KW-1133">Transmembrane helix</keyword>
<dbReference type="AlphaFoldDB" id="E0RPK5"/>
<keyword evidence="4 7" id="KW-0812">Transmembrane</keyword>
<organism evidence="9 10">
    <name type="scientific">Winmispira thermophila (strain ATCC 49972 / DSM 6192 / RI 19.B1)</name>
    <name type="common">Spirochaeta thermophila</name>
    <dbReference type="NCBI Taxonomy" id="665571"/>
    <lineage>
        <taxon>Bacteria</taxon>
        <taxon>Pseudomonadati</taxon>
        <taxon>Spirochaetota</taxon>
        <taxon>Spirochaetia</taxon>
        <taxon>Winmispirales</taxon>
        <taxon>Winmispiraceae</taxon>
        <taxon>Winmispira</taxon>
    </lineage>
</organism>
<evidence type="ECO:0000256" key="3">
    <source>
        <dbReference type="ARBA" id="ARBA00022475"/>
    </source>
</evidence>
<feature type="transmembrane region" description="Helical" evidence="7">
    <location>
        <begin position="76"/>
        <end position="98"/>
    </location>
</feature>
<keyword evidence="2 7" id="KW-0813">Transport</keyword>
<evidence type="ECO:0000259" key="8">
    <source>
        <dbReference type="PROSITE" id="PS50928"/>
    </source>
</evidence>
<gene>
    <name evidence="9" type="ordered locus">STHERM_c18520</name>
</gene>
<sequence length="301" mass="34837">MEGTVKRYLQIVGLGFVAPFFLFLIVFQFYPIINTLMLSFTNYDGLKKMDWVGLKNYADLIVDKYFWLAFLNTWRIWLPNILMQLALAFLVAFFFTDIRYRIKGISVFRAVYYFPNLVTAATIALLINVLLDWKHGALNQILFGANEEAFIDWFRDPVRTQFIVSIVQTWLWFGYTAIILTTGIQGIPKTYYEAAYVDGASAWQAFWSITMPLLAPVITFVLITSLIGGMQIFDIPYILRMGLAGESGQAVTTTVIYLYDRGFRYHRMGYAASVAWVLFFLIVLFSLLYFVLAGRENRRKR</sequence>
<dbReference type="InterPro" id="IPR000515">
    <property type="entry name" value="MetI-like"/>
</dbReference>
<proteinExistence type="inferred from homology"/>
<evidence type="ECO:0000313" key="10">
    <source>
        <dbReference type="Proteomes" id="UP000001296"/>
    </source>
</evidence>
<comment type="similarity">
    <text evidence="7">Belongs to the binding-protein-dependent transport system permease family.</text>
</comment>
<dbReference type="GO" id="GO:0055085">
    <property type="term" value="P:transmembrane transport"/>
    <property type="evidence" value="ECO:0007669"/>
    <property type="project" value="InterPro"/>
</dbReference>
<feature type="transmembrane region" description="Helical" evidence="7">
    <location>
        <begin position="205"/>
        <end position="233"/>
    </location>
</feature>
<dbReference type="KEGG" id="sta:STHERM_c18520"/>
<name>E0RPK5_WINT6</name>
<dbReference type="GO" id="GO:0005886">
    <property type="term" value="C:plasma membrane"/>
    <property type="evidence" value="ECO:0007669"/>
    <property type="project" value="UniProtKB-SubCell"/>
</dbReference>
<dbReference type="PANTHER" id="PTHR30193:SF37">
    <property type="entry name" value="INNER MEMBRANE ABC TRANSPORTER PERMEASE PROTEIN YCJO"/>
    <property type="match status" value="1"/>
</dbReference>
<dbReference type="InterPro" id="IPR035906">
    <property type="entry name" value="MetI-like_sf"/>
</dbReference>
<dbReference type="PANTHER" id="PTHR30193">
    <property type="entry name" value="ABC TRANSPORTER PERMEASE PROTEIN"/>
    <property type="match status" value="1"/>
</dbReference>
<evidence type="ECO:0000256" key="4">
    <source>
        <dbReference type="ARBA" id="ARBA00022692"/>
    </source>
</evidence>
<evidence type="ECO:0000256" key="6">
    <source>
        <dbReference type="ARBA" id="ARBA00023136"/>
    </source>
</evidence>
<evidence type="ECO:0000256" key="5">
    <source>
        <dbReference type="ARBA" id="ARBA00022989"/>
    </source>
</evidence>
<evidence type="ECO:0000313" key="9">
    <source>
        <dbReference type="EMBL" id="ADN02787.1"/>
    </source>
</evidence>
<feature type="transmembrane region" description="Helical" evidence="7">
    <location>
        <begin position="110"/>
        <end position="131"/>
    </location>
</feature>
<feature type="transmembrane region" description="Helical" evidence="7">
    <location>
        <begin position="12"/>
        <end position="33"/>
    </location>
</feature>
<dbReference type="SUPFAM" id="SSF160964">
    <property type="entry name" value="MalF N-terminal region-like"/>
    <property type="match status" value="1"/>
</dbReference>
<keyword evidence="6 7" id="KW-0472">Membrane</keyword>
<dbReference type="Gene3D" id="1.10.3720.10">
    <property type="entry name" value="MetI-like"/>
    <property type="match status" value="1"/>
</dbReference>
<accession>E0RPK5</accession>
<feature type="transmembrane region" description="Helical" evidence="7">
    <location>
        <begin position="268"/>
        <end position="292"/>
    </location>
</feature>
<dbReference type="Pfam" id="PF00528">
    <property type="entry name" value="BPD_transp_1"/>
    <property type="match status" value="1"/>
</dbReference>
<reference key="1">
    <citation type="submission" date="2009-08" db="EMBL/GenBank/DDBJ databases">
        <title>The genome sequence of Spirochaeta thermophila DSM6192.</title>
        <authorList>
            <person name="Angelov A."/>
            <person name="Mientus M."/>
            <person name="Wittenberg S."/>
            <person name="Lehmann R."/>
            <person name="Liesegang H."/>
            <person name="Daniel R."/>
            <person name="Liebl W."/>
        </authorList>
    </citation>
    <scope>NUCLEOTIDE SEQUENCE</scope>
    <source>
        <strain>DSM 6192</strain>
    </source>
</reference>
<reference evidence="9 10" key="2">
    <citation type="journal article" date="2010" name="J. Bacteriol.">
        <title>Genome sequence of the polysaccharide-degrading, thermophilic anaerobe Spirochaeta thermophila DSM 6192.</title>
        <authorList>
            <person name="Angelov A."/>
            <person name="Liebl S."/>
            <person name="Ballschmiter M."/>
            <person name="Bomeke M."/>
            <person name="Lehmann R."/>
            <person name="Liesegang H."/>
            <person name="Daniel R."/>
            <person name="Liebl W."/>
        </authorList>
    </citation>
    <scope>NUCLEOTIDE SEQUENCE [LARGE SCALE GENOMIC DNA]</scope>
    <source>
        <strain evidence="10">ATCC 49972 / DSM 6192 / RI 19.B1</strain>
    </source>
</reference>
<dbReference type="InterPro" id="IPR051393">
    <property type="entry name" value="ABC_transporter_permease"/>
</dbReference>
<feature type="domain" description="ABC transmembrane type-1" evidence="8">
    <location>
        <begin position="70"/>
        <end position="289"/>
    </location>
</feature>
<dbReference type="PROSITE" id="PS50928">
    <property type="entry name" value="ABC_TM1"/>
    <property type="match status" value="1"/>
</dbReference>
<dbReference type="PaxDb" id="665571-STHERM_c18520"/>
<dbReference type="HOGENOM" id="CLU_016047_0_2_12"/>
<dbReference type="eggNOG" id="COG1175">
    <property type="taxonomic scope" value="Bacteria"/>
</dbReference>
<protein>
    <submittedName>
        <fullName evidence="9">Transporter</fullName>
    </submittedName>
</protein>
<evidence type="ECO:0000256" key="7">
    <source>
        <dbReference type="RuleBase" id="RU363032"/>
    </source>
</evidence>
<evidence type="ECO:0000256" key="1">
    <source>
        <dbReference type="ARBA" id="ARBA00004651"/>
    </source>
</evidence>
<dbReference type="Proteomes" id="UP000001296">
    <property type="component" value="Chromosome"/>
</dbReference>
<dbReference type="SUPFAM" id="SSF161098">
    <property type="entry name" value="MetI-like"/>
    <property type="match status" value="1"/>
</dbReference>
<feature type="transmembrane region" description="Helical" evidence="7">
    <location>
        <begin position="162"/>
        <end position="184"/>
    </location>
</feature>